<proteinExistence type="predicted"/>
<dbReference type="EMBL" id="DAKRPA010000142">
    <property type="protein sequence ID" value="DAZ97255.1"/>
    <property type="molecule type" value="Genomic_DNA"/>
</dbReference>
<dbReference type="AlphaFoldDB" id="A0AAV2YTB9"/>
<name>A0AAV2YTB9_9STRA</name>
<sequence length="168" mass="18541">MRIIISQWGPSVGLGINITYVGHVGFGIFLSRIKGPCNIFSSGFPSNHAGPDVSGTSGQVSEANLAQASFLDCAQCVRCDNGINSPVTTSVKESARKEKKHKYTQYDFNKFLAVINFYRENGDMRATLTKDFGDISTLHHELKRKLVHRWKQQRALIAHKAGNVTTAT</sequence>
<reference evidence="1" key="1">
    <citation type="submission" date="2022-11" db="EMBL/GenBank/DDBJ databases">
        <authorList>
            <person name="Morgan W.R."/>
            <person name="Tartar A."/>
        </authorList>
    </citation>
    <scope>NUCLEOTIDE SEQUENCE</scope>
    <source>
        <strain evidence="1">ARSEF 373</strain>
    </source>
</reference>
<organism evidence="1 2">
    <name type="scientific">Lagenidium giganteum</name>
    <dbReference type="NCBI Taxonomy" id="4803"/>
    <lineage>
        <taxon>Eukaryota</taxon>
        <taxon>Sar</taxon>
        <taxon>Stramenopiles</taxon>
        <taxon>Oomycota</taxon>
        <taxon>Peronosporomycetes</taxon>
        <taxon>Pythiales</taxon>
        <taxon>Pythiaceae</taxon>
    </lineage>
</organism>
<reference evidence="1" key="2">
    <citation type="journal article" date="2023" name="Microbiol Resour">
        <title>Decontamination and Annotation of the Draft Genome Sequence of the Oomycete Lagenidium giganteum ARSEF 373.</title>
        <authorList>
            <person name="Morgan W.R."/>
            <person name="Tartar A."/>
        </authorList>
    </citation>
    <scope>NUCLEOTIDE SEQUENCE</scope>
    <source>
        <strain evidence="1">ARSEF 373</strain>
    </source>
</reference>
<dbReference type="Proteomes" id="UP001146120">
    <property type="component" value="Unassembled WGS sequence"/>
</dbReference>
<comment type="caution">
    <text evidence="1">The sequence shown here is derived from an EMBL/GenBank/DDBJ whole genome shotgun (WGS) entry which is preliminary data.</text>
</comment>
<protein>
    <submittedName>
        <fullName evidence="1">Uncharacterized protein</fullName>
    </submittedName>
</protein>
<evidence type="ECO:0000313" key="2">
    <source>
        <dbReference type="Proteomes" id="UP001146120"/>
    </source>
</evidence>
<keyword evidence="2" id="KW-1185">Reference proteome</keyword>
<evidence type="ECO:0000313" key="1">
    <source>
        <dbReference type="EMBL" id="DAZ97255.1"/>
    </source>
</evidence>
<gene>
    <name evidence="1" type="ORF">N0F65_010417</name>
</gene>
<accession>A0AAV2YTB9</accession>